<evidence type="ECO:0000256" key="1">
    <source>
        <dbReference type="SAM" id="MobiDB-lite"/>
    </source>
</evidence>
<feature type="compositionally biased region" description="Basic residues" evidence="1">
    <location>
        <begin position="211"/>
        <end position="225"/>
    </location>
</feature>
<evidence type="ECO:0000313" key="3">
    <source>
        <dbReference type="Proteomes" id="UP000008694"/>
    </source>
</evidence>
<name>D7LEG3_ARALL</name>
<reference evidence="3" key="1">
    <citation type="journal article" date="2011" name="Nat. Genet.">
        <title>The Arabidopsis lyrata genome sequence and the basis of rapid genome size change.</title>
        <authorList>
            <person name="Hu T.T."/>
            <person name="Pattyn P."/>
            <person name="Bakker E.G."/>
            <person name="Cao J."/>
            <person name="Cheng J.-F."/>
            <person name="Clark R.M."/>
            <person name="Fahlgren N."/>
            <person name="Fawcett J.A."/>
            <person name="Grimwood J."/>
            <person name="Gundlach H."/>
            <person name="Haberer G."/>
            <person name="Hollister J.D."/>
            <person name="Ossowski S."/>
            <person name="Ottilar R.P."/>
            <person name="Salamov A.A."/>
            <person name="Schneeberger K."/>
            <person name="Spannagl M."/>
            <person name="Wang X."/>
            <person name="Yang L."/>
            <person name="Nasrallah M.E."/>
            <person name="Bergelson J."/>
            <person name="Carrington J.C."/>
            <person name="Gaut B.S."/>
            <person name="Schmutz J."/>
            <person name="Mayer K.F.X."/>
            <person name="Van de Peer Y."/>
            <person name="Grigoriev I.V."/>
            <person name="Nordborg M."/>
            <person name="Weigel D."/>
            <person name="Guo Y.-L."/>
        </authorList>
    </citation>
    <scope>NUCLEOTIDE SEQUENCE [LARGE SCALE GENOMIC DNA]</scope>
    <source>
        <strain evidence="3">cv. MN47</strain>
    </source>
</reference>
<gene>
    <name evidence="2" type="ORF">ARALYDRAFT_345804</name>
</gene>
<dbReference type="AlphaFoldDB" id="D7LEG3"/>
<organism evidence="3">
    <name type="scientific">Arabidopsis lyrata subsp. lyrata</name>
    <name type="common">Lyre-leaved rock-cress</name>
    <dbReference type="NCBI Taxonomy" id="81972"/>
    <lineage>
        <taxon>Eukaryota</taxon>
        <taxon>Viridiplantae</taxon>
        <taxon>Streptophyta</taxon>
        <taxon>Embryophyta</taxon>
        <taxon>Tracheophyta</taxon>
        <taxon>Spermatophyta</taxon>
        <taxon>Magnoliopsida</taxon>
        <taxon>eudicotyledons</taxon>
        <taxon>Gunneridae</taxon>
        <taxon>Pentapetalae</taxon>
        <taxon>rosids</taxon>
        <taxon>malvids</taxon>
        <taxon>Brassicales</taxon>
        <taxon>Brassicaceae</taxon>
        <taxon>Camelineae</taxon>
        <taxon>Arabidopsis</taxon>
    </lineage>
</organism>
<feature type="region of interest" description="Disordered" evidence="1">
    <location>
        <begin position="198"/>
        <end position="268"/>
    </location>
</feature>
<sequence length="268" mass="29547">MVETDYEVAEDDEDLVQEKDSAAPKNFEVGSGSGEARVGVVLDLPITQAPPVGIQQTPATDNLPVIEQGEQALDGMGEDDGLSDWADEENYWEEENQEERVADEANDNQAFDFVPSDWENLANEEVEEEVASGKEITEEDMRLMKELENEMILDGLLEGDDLLGEELMDVDQDDLLANSEASPERTISEQVIPVSHLAVQIPATTQSPTSKRARSPSKERVRRSGKINGALGKEKIPSKLNGPVTDRFMAKDRLRGEGRHQPATQTSL</sequence>
<dbReference type="Proteomes" id="UP000008694">
    <property type="component" value="Unassembled WGS sequence"/>
</dbReference>
<evidence type="ECO:0000313" key="2">
    <source>
        <dbReference type="EMBL" id="EFH57958.1"/>
    </source>
</evidence>
<dbReference type="EMBL" id="GL348716">
    <property type="protein sequence ID" value="EFH57958.1"/>
    <property type="molecule type" value="Genomic_DNA"/>
</dbReference>
<feature type="compositionally biased region" description="Acidic residues" evidence="1">
    <location>
        <begin position="1"/>
        <end position="15"/>
    </location>
</feature>
<feature type="region of interest" description="Disordered" evidence="1">
    <location>
        <begin position="1"/>
        <end position="32"/>
    </location>
</feature>
<dbReference type="HOGENOM" id="CLU_1039546_0_0_1"/>
<proteinExistence type="predicted"/>
<feature type="compositionally biased region" description="Basic and acidic residues" evidence="1">
    <location>
        <begin position="248"/>
        <end position="260"/>
    </location>
</feature>
<protein>
    <submittedName>
        <fullName evidence="2">Uncharacterized protein</fullName>
    </submittedName>
</protein>
<keyword evidence="3" id="KW-1185">Reference proteome</keyword>
<dbReference type="Gramene" id="fgenesh1_pg.C_scaffold_4002146">
    <property type="protein sequence ID" value="fgenesh1_pg.C_scaffold_4002146"/>
    <property type="gene ID" value="fgenesh1_pg.C_scaffold_4002146"/>
</dbReference>
<accession>D7LEG3</accession>